<dbReference type="EMBL" id="JARGEI010000026">
    <property type="protein sequence ID" value="KAJ8708527.1"/>
    <property type="molecule type" value="Genomic_DNA"/>
</dbReference>
<feature type="compositionally biased region" description="Gly residues" evidence="1">
    <location>
        <begin position="363"/>
        <end position="374"/>
    </location>
</feature>
<gene>
    <name evidence="3" type="ORF">PYW07_010652</name>
</gene>
<feature type="region of interest" description="Disordered" evidence="1">
    <location>
        <begin position="47"/>
        <end position="71"/>
    </location>
</feature>
<feature type="region of interest" description="Disordered" evidence="1">
    <location>
        <begin position="150"/>
        <end position="223"/>
    </location>
</feature>
<feature type="region of interest" description="Disordered" evidence="1">
    <location>
        <begin position="357"/>
        <end position="434"/>
    </location>
</feature>
<dbReference type="Proteomes" id="UP001231518">
    <property type="component" value="Chromosome 25"/>
</dbReference>
<feature type="compositionally biased region" description="Basic residues" evidence="1">
    <location>
        <begin position="191"/>
        <end position="207"/>
    </location>
</feature>
<dbReference type="AlphaFoldDB" id="A0AAD7YB08"/>
<organism evidence="3 4">
    <name type="scientific">Mythimna separata</name>
    <name type="common">Oriental armyworm</name>
    <name type="synonym">Pseudaletia separata</name>
    <dbReference type="NCBI Taxonomy" id="271217"/>
    <lineage>
        <taxon>Eukaryota</taxon>
        <taxon>Metazoa</taxon>
        <taxon>Ecdysozoa</taxon>
        <taxon>Arthropoda</taxon>
        <taxon>Hexapoda</taxon>
        <taxon>Insecta</taxon>
        <taxon>Pterygota</taxon>
        <taxon>Neoptera</taxon>
        <taxon>Endopterygota</taxon>
        <taxon>Lepidoptera</taxon>
        <taxon>Glossata</taxon>
        <taxon>Ditrysia</taxon>
        <taxon>Noctuoidea</taxon>
        <taxon>Noctuidae</taxon>
        <taxon>Noctuinae</taxon>
        <taxon>Hadenini</taxon>
        <taxon>Mythimna</taxon>
    </lineage>
</organism>
<name>A0AAD7YB08_MYTSE</name>
<proteinExistence type="predicted"/>
<feature type="region of interest" description="Disordered" evidence="1">
    <location>
        <begin position="84"/>
        <end position="124"/>
    </location>
</feature>
<feature type="compositionally biased region" description="Basic and acidic residues" evidence="1">
    <location>
        <begin position="311"/>
        <end position="320"/>
    </location>
</feature>
<feature type="chain" id="PRO_5042066267" evidence="2">
    <location>
        <begin position="24"/>
        <end position="434"/>
    </location>
</feature>
<comment type="caution">
    <text evidence="3">The sequence shown here is derived from an EMBL/GenBank/DDBJ whole genome shotgun (WGS) entry which is preliminary data.</text>
</comment>
<keyword evidence="2" id="KW-0732">Signal</keyword>
<keyword evidence="4" id="KW-1185">Reference proteome</keyword>
<protein>
    <submittedName>
        <fullName evidence="3">Uncharacterized protein</fullName>
    </submittedName>
</protein>
<evidence type="ECO:0000313" key="3">
    <source>
        <dbReference type="EMBL" id="KAJ8708527.1"/>
    </source>
</evidence>
<reference evidence="3" key="1">
    <citation type="submission" date="2023-03" db="EMBL/GenBank/DDBJ databases">
        <title>Chromosome-level genomes of two armyworms, Mythimna separata and Mythimna loreyi, provide insights into the biosynthesis and reception of sex pheromones.</title>
        <authorList>
            <person name="Zhao H."/>
        </authorList>
    </citation>
    <scope>NUCLEOTIDE SEQUENCE</scope>
    <source>
        <strain evidence="3">BeijingLab</strain>
        <tissue evidence="3">Pupa</tissue>
    </source>
</reference>
<feature type="region of interest" description="Disordered" evidence="1">
    <location>
        <begin position="311"/>
        <end position="335"/>
    </location>
</feature>
<feature type="signal peptide" evidence="2">
    <location>
        <begin position="1"/>
        <end position="23"/>
    </location>
</feature>
<feature type="compositionally biased region" description="Basic and acidic residues" evidence="1">
    <location>
        <begin position="100"/>
        <end position="123"/>
    </location>
</feature>
<accession>A0AAD7YB08</accession>
<sequence length="434" mass="47545">MGGAGAGAGRGAGMMGMAGAVLAVEVCAPLMLLCWLCCWPDDASDSTSGKHPQRPVLAHVHESHSRRRSSDLFGRRIGSSAVSLPMPSTSGYKKSLSAHRSHEEIGRHRKLSVHEVSEPETRYHSAPSVIDEVLHRRDWERSSKDLYIPLKPTEQEVHSADTSSSESPEAPHATPESSSIEAKSEEQLTKPCKKHHTNIKSSKRKKEKTSTDIKDDDATEAEPSNFYIGEHVDEGSPINSKVVEERCDDVHTKSIYKAKDDKQSFNELIRSKERPRQLTMVDERHPLALGFCLDDVIERLDQLDLHESLDRSGAHHHSQESRLSLSSRPVFPPPSVEPVGYDGGACYLAESGELAELRPPAGRGPGRAGPGAGVGAWRARHASDGDILAPPVRPESGAFSESDLDLELEGAEERPPPYDELQQYAQPDHKETAI</sequence>
<evidence type="ECO:0000256" key="1">
    <source>
        <dbReference type="SAM" id="MobiDB-lite"/>
    </source>
</evidence>
<evidence type="ECO:0000256" key="2">
    <source>
        <dbReference type="SAM" id="SignalP"/>
    </source>
</evidence>
<evidence type="ECO:0000313" key="4">
    <source>
        <dbReference type="Proteomes" id="UP001231518"/>
    </source>
</evidence>
<feature type="compositionally biased region" description="Basic and acidic residues" evidence="1">
    <location>
        <begin position="59"/>
        <end position="71"/>
    </location>
</feature>